<feature type="compositionally biased region" description="Basic residues" evidence="1">
    <location>
        <begin position="55"/>
        <end position="64"/>
    </location>
</feature>
<protein>
    <submittedName>
        <fullName evidence="2">Uncharacterized protein</fullName>
    </submittedName>
</protein>
<organism evidence="2 3">
    <name type="scientific">Rhodocollybia butyracea</name>
    <dbReference type="NCBI Taxonomy" id="206335"/>
    <lineage>
        <taxon>Eukaryota</taxon>
        <taxon>Fungi</taxon>
        <taxon>Dikarya</taxon>
        <taxon>Basidiomycota</taxon>
        <taxon>Agaricomycotina</taxon>
        <taxon>Agaricomycetes</taxon>
        <taxon>Agaricomycetidae</taxon>
        <taxon>Agaricales</taxon>
        <taxon>Marasmiineae</taxon>
        <taxon>Omphalotaceae</taxon>
        <taxon>Rhodocollybia</taxon>
    </lineage>
</organism>
<evidence type="ECO:0000256" key="1">
    <source>
        <dbReference type="SAM" id="MobiDB-lite"/>
    </source>
</evidence>
<comment type="caution">
    <text evidence="2">The sequence shown here is derived from an EMBL/GenBank/DDBJ whole genome shotgun (WGS) entry which is preliminary data.</text>
</comment>
<dbReference type="Proteomes" id="UP000772434">
    <property type="component" value="Unassembled WGS sequence"/>
</dbReference>
<keyword evidence="3" id="KW-1185">Reference proteome</keyword>
<name>A0A9P5TXK2_9AGAR</name>
<dbReference type="EMBL" id="JADNRY010000409">
    <property type="protein sequence ID" value="KAF9056928.1"/>
    <property type="molecule type" value="Genomic_DNA"/>
</dbReference>
<gene>
    <name evidence="2" type="ORF">BDP27DRAFT_1372941</name>
</gene>
<feature type="compositionally biased region" description="Basic and acidic residues" evidence="1">
    <location>
        <begin position="36"/>
        <end position="54"/>
    </location>
</feature>
<dbReference type="AlphaFoldDB" id="A0A9P5TXK2"/>
<feature type="compositionally biased region" description="Basic and acidic residues" evidence="1">
    <location>
        <begin position="68"/>
        <end position="85"/>
    </location>
</feature>
<reference evidence="2" key="1">
    <citation type="submission" date="2020-11" db="EMBL/GenBank/DDBJ databases">
        <authorList>
            <consortium name="DOE Joint Genome Institute"/>
            <person name="Ahrendt S."/>
            <person name="Riley R."/>
            <person name="Andreopoulos W."/>
            <person name="Labutti K."/>
            <person name="Pangilinan J."/>
            <person name="Ruiz-Duenas F.J."/>
            <person name="Barrasa J.M."/>
            <person name="Sanchez-Garcia M."/>
            <person name="Camarero S."/>
            <person name="Miyauchi S."/>
            <person name="Serrano A."/>
            <person name="Linde D."/>
            <person name="Babiker R."/>
            <person name="Drula E."/>
            <person name="Ayuso-Fernandez I."/>
            <person name="Pacheco R."/>
            <person name="Padilla G."/>
            <person name="Ferreira P."/>
            <person name="Barriuso J."/>
            <person name="Kellner H."/>
            <person name="Castanera R."/>
            <person name="Alfaro M."/>
            <person name="Ramirez L."/>
            <person name="Pisabarro A.G."/>
            <person name="Kuo A."/>
            <person name="Tritt A."/>
            <person name="Lipzen A."/>
            <person name="He G."/>
            <person name="Yan M."/>
            <person name="Ng V."/>
            <person name="Cullen D."/>
            <person name="Martin F."/>
            <person name="Rosso M.-N."/>
            <person name="Henrissat B."/>
            <person name="Hibbett D."/>
            <person name="Martinez A.T."/>
            <person name="Grigoriev I.V."/>
        </authorList>
    </citation>
    <scope>NUCLEOTIDE SEQUENCE</scope>
    <source>
        <strain evidence="2">AH 40177</strain>
    </source>
</reference>
<proteinExistence type="predicted"/>
<accession>A0A9P5TXK2</accession>
<feature type="region of interest" description="Disordered" evidence="1">
    <location>
        <begin position="36"/>
        <end position="150"/>
    </location>
</feature>
<feature type="compositionally biased region" description="Basic and acidic residues" evidence="1">
    <location>
        <begin position="113"/>
        <end position="133"/>
    </location>
</feature>
<sequence>MDAYNLGPAPSRLNNFSSNKCGDVELAKFVDGSGERGARFVDGERSEQGAEHKQGTRLRGRKGQRTSVNREWRTRSEGVENEERGLSMGSGVNEERSINKEPGWGGRKGQRTSVDREWRTRSEVCRWGAEHKQGTGLGGRKGQQTSVDSK</sequence>
<evidence type="ECO:0000313" key="2">
    <source>
        <dbReference type="EMBL" id="KAF9056928.1"/>
    </source>
</evidence>
<evidence type="ECO:0000313" key="3">
    <source>
        <dbReference type="Proteomes" id="UP000772434"/>
    </source>
</evidence>